<name>A0A6M6E2V4_PRIMG</name>
<dbReference type="InterPro" id="IPR045707">
    <property type="entry name" value="DUF6063"/>
</dbReference>
<gene>
    <name evidence="1" type="ORF">FDZ14_28230</name>
</gene>
<dbReference type="AlphaFoldDB" id="A0A6M6E2V4"/>
<evidence type="ECO:0000313" key="1">
    <source>
        <dbReference type="EMBL" id="QJX79994.1"/>
    </source>
</evidence>
<protein>
    <submittedName>
        <fullName evidence="1">Uncharacterized protein</fullName>
    </submittedName>
</protein>
<evidence type="ECO:0000313" key="2">
    <source>
        <dbReference type="Proteomes" id="UP000501076"/>
    </source>
</evidence>
<dbReference type="Proteomes" id="UP000501076">
    <property type="component" value="Plasmid pFDU301A"/>
</dbReference>
<accession>A0A6M6E2V4</accession>
<geneLocation type="plasmid" evidence="2">
    <name>pfdu301a</name>
</geneLocation>
<sequence>MTEKEIQEKAFSLYTKLLEKGHLNRNHEMAVPYNQEERVRLCIFRLAAAQGTEVFESGENLHLITLPEGSIFATSYSQAVSQSRQALDVVDWYIISFIQLVFCWEIDNDYSHKMNIEREGVTYPQLEEMVSKLFSDWKAINEDTEEQFSDQFKLAVDKVYHKWDTLQYQKPRTRYSLNSRLGLIHKAMSIFKEGKLVHISDAHKTASIVYPNDILYERLEYIFSNLDRYQILKSLVNDSLEMYRNKVDVQLRNLIREQENGGTA</sequence>
<proteinExistence type="predicted"/>
<reference evidence="1 2" key="1">
    <citation type="submission" date="2019-10" db="EMBL/GenBank/DDBJ databases">
        <title>Complete genome sequences for adaption low water activity.</title>
        <authorList>
            <person name="Zhao L."/>
            <person name="Zhong J."/>
        </authorList>
    </citation>
    <scope>NUCLEOTIDE SEQUENCE [LARGE SCALE GENOMIC DNA]</scope>
    <source>
        <strain evidence="1 2">FDU301</strain>
        <plasmid evidence="2">pfdu301a</plasmid>
    </source>
</reference>
<dbReference type="Pfam" id="PF19539">
    <property type="entry name" value="DUF6063"/>
    <property type="match status" value="1"/>
</dbReference>
<dbReference type="EMBL" id="CP045273">
    <property type="protein sequence ID" value="QJX79994.1"/>
    <property type="molecule type" value="Genomic_DNA"/>
</dbReference>
<organism evidence="1 2">
    <name type="scientific">Priestia megaterium</name>
    <name type="common">Bacillus megaterium</name>
    <dbReference type="NCBI Taxonomy" id="1404"/>
    <lineage>
        <taxon>Bacteria</taxon>
        <taxon>Bacillati</taxon>
        <taxon>Bacillota</taxon>
        <taxon>Bacilli</taxon>
        <taxon>Bacillales</taxon>
        <taxon>Bacillaceae</taxon>
        <taxon>Priestia</taxon>
    </lineage>
</organism>
<dbReference type="RefSeq" id="WP_171777977.1">
    <property type="nucleotide sequence ID" value="NZ_CP045273.1"/>
</dbReference>
<keyword evidence="1" id="KW-0614">Plasmid</keyword>